<dbReference type="Proteomes" id="UP000241690">
    <property type="component" value="Unassembled WGS sequence"/>
</dbReference>
<proteinExistence type="predicted"/>
<feature type="region of interest" description="Disordered" evidence="1">
    <location>
        <begin position="83"/>
        <end position="127"/>
    </location>
</feature>
<feature type="compositionally biased region" description="Polar residues" evidence="1">
    <location>
        <begin position="112"/>
        <end position="125"/>
    </location>
</feature>
<dbReference type="RefSeq" id="XP_024772538.1">
    <property type="nucleotide sequence ID" value="XM_024921472.1"/>
</dbReference>
<name>A0A2T4A733_TRIHA</name>
<protein>
    <submittedName>
        <fullName evidence="2">Uncharacterized protein</fullName>
    </submittedName>
</protein>
<dbReference type="EMBL" id="KZ679683">
    <property type="protein sequence ID" value="PTB52861.1"/>
    <property type="molecule type" value="Genomic_DNA"/>
</dbReference>
<gene>
    <name evidence="2" type="ORF">M431DRAFT_557425</name>
</gene>
<accession>A0A2T4A733</accession>
<feature type="compositionally biased region" description="Polar residues" evidence="1">
    <location>
        <begin position="92"/>
        <end position="102"/>
    </location>
</feature>
<evidence type="ECO:0000313" key="3">
    <source>
        <dbReference type="Proteomes" id="UP000241690"/>
    </source>
</evidence>
<sequence>MCCSSGTLADPFPPANSDGICKTISAVNGDGCGCLASKRGLASGYFITIHRDPKFFSSLQVGQHVWCGRDIANSTAPAKTIRVAEPMPRKSMNGQGRPSLSVTDDPEPQSPRPSTQTTVDSTGTGLNIAPRPSESLSLCFDAPGQLSYVNWRMEEF</sequence>
<evidence type="ECO:0000256" key="1">
    <source>
        <dbReference type="SAM" id="MobiDB-lite"/>
    </source>
</evidence>
<reference evidence="2 3" key="1">
    <citation type="submission" date="2016-07" db="EMBL/GenBank/DDBJ databases">
        <title>Multiple horizontal gene transfer events from other fungi enriched the ability of initially mycotrophic Trichoderma (Ascomycota) to feed on dead plant biomass.</title>
        <authorList>
            <consortium name="DOE Joint Genome Institute"/>
            <person name="Aerts A."/>
            <person name="Atanasova L."/>
            <person name="Chenthamara K."/>
            <person name="Zhang J."/>
            <person name="Grujic M."/>
            <person name="Henrissat B."/>
            <person name="Kuo A."/>
            <person name="Salamov A."/>
            <person name="Lipzen A."/>
            <person name="Labutti K."/>
            <person name="Barry K."/>
            <person name="Miao Y."/>
            <person name="Rahimi M.J."/>
            <person name="Shen Q."/>
            <person name="Grigoriev I.V."/>
            <person name="Kubicek C.P."/>
            <person name="Druzhinina I.S."/>
        </authorList>
    </citation>
    <scope>NUCLEOTIDE SEQUENCE [LARGE SCALE GENOMIC DNA]</scope>
    <source>
        <strain evidence="2 3">CBS 226.95</strain>
    </source>
</reference>
<dbReference type="AlphaFoldDB" id="A0A2T4A733"/>
<keyword evidence="3" id="KW-1185">Reference proteome</keyword>
<evidence type="ECO:0000313" key="2">
    <source>
        <dbReference type="EMBL" id="PTB52861.1"/>
    </source>
</evidence>
<organism evidence="2 3">
    <name type="scientific">Trichoderma harzianum CBS 226.95</name>
    <dbReference type="NCBI Taxonomy" id="983964"/>
    <lineage>
        <taxon>Eukaryota</taxon>
        <taxon>Fungi</taxon>
        <taxon>Dikarya</taxon>
        <taxon>Ascomycota</taxon>
        <taxon>Pezizomycotina</taxon>
        <taxon>Sordariomycetes</taxon>
        <taxon>Hypocreomycetidae</taxon>
        <taxon>Hypocreales</taxon>
        <taxon>Hypocreaceae</taxon>
        <taxon>Trichoderma</taxon>
    </lineage>
</organism>
<dbReference type="GeneID" id="36630055"/>